<dbReference type="InterPro" id="IPR000847">
    <property type="entry name" value="LysR_HTH_N"/>
</dbReference>
<dbReference type="GO" id="GO:0003700">
    <property type="term" value="F:DNA-binding transcription factor activity"/>
    <property type="evidence" value="ECO:0007669"/>
    <property type="project" value="InterPro"/>
</dbReference>
<evidence type="ECO:0000313" key="6">
    <source>
        <dbReference type="EMBL" id="SOC46578.1"/>
    </source>
</evidence>
<keyword evidence="7" id="KW-1185">Reference proteome</keyword>
<keyword evidence="3" id="KW-0238">DNA-binding</keyword>
<evidence type="ECO:0000256" key="4">
    <source>
        <dbReference type="ARBA" id="ARBA00023163"/>
    </source>
</evidence>
<dbReference type="AlphaFoldDB" id="A0A285UZ00"/>
<dbReference type="InterPro" id="IPR058163">
    <property type="entry name" value="LysR-type_TF_proteobact-type"/>
</dbReference>
<dbReference type="Proteomes" id="UP000219167">
    <property type="component" value="Unassembled WGS sequence"/>
</dbReference>
<dbReference type="Pfam" id="PF00126">
    <property type="entry name" value="HTH_1"/>
    <property type="match status" value="1"/>
</dbReference>
<dbReference type="GO" id="GO:0043565">
    <property type="term" value="F:sequence-specific DNA binding"/>
    <property type="evidence" value="ECO:0007669"/>
    <property type="project" value="TreeGrafter"/>
</dbReference>
<feature type="domain" description="HTH lysR-type" evidence="5">
    <location>
        <begin position="5"/>
        <end position="62"/>
    </location>
</feature>
<dbReference type="PANTHER" id="PTHR30537:SF74">
    <property type="entry name" value="HTH-TYPE TRANSCRIPTIONAL REGULATOR TRPI"/>
    <property type="match status" value="1"/>
</dbReference>
<reference evidence="6 7" key="1">
    <citation type="submission" date="2017-08" db="EMBL/GenBank/DDBJ databases">
        <authorList>
            <person name="de Groot N.N."/>
        </authorList>
    </citation>
    <scope>NUCLEOTIDE SEQUENCE [LARGE SCALE GENOMIC DNA]</scope>
    <source>
        <strain evidence="6 7">JC85</strain>
    </source>
</reference>
<evidence type="ECO:0000259" key="5">
    <source>
        <dbReference type="PROSITE" id="PS50931"/>
    </source>
</evidence>
<evidence type="ECO:0000313" key="7">
    <source>
        <dbReference type="Proteomes" id="UP000219167"/>
    </source>
</evidence>
<dbReference type="OrthoDB" id="9807765at2"/>
<keyword evidence="4" id="KW-0804">Transcription</keyword>
<keyword evidence="2" id="KW-0805">Transcription regulation</keyword>
<dbReference type="EMBL" id="OBQD01000023">
    <property type="protein sequence ID" value="SOC46578.1"/>
    <property type="molecule type" value="Genomic_DNA"/>
</dbReference>
<organism evidence="6 7">
    <name type="scientific">Rhizobium subbaraonis</name>
    <dbReference type="NCBI Taxonomy" id="908946"/>
    <lineage>
        <taxon>Bacteria</taxon>
        <taxon>Pseudomonadati</taxon>
        <taxon>Pseudomonadota</taxon>
        <taxon>Alphaproteobacteria</taxon>
        <taxon>Hyphomicrobiales</taxon>
        <taxon>Rhizobiaceae</taxon>
        <taxon>Rhizobium/Agrobacterium group</taxon>
        <taxon>Rhizobium</taxon>
    </lineage>
</organism>
<dbReference type="PANTHER" id="PTHR30537">
    <property type="entry name" value="HTH-TYPE TRANSCRIPTIONAL REGULATOR"/>
    <property type="match status" value="1"/>
</dbReference>
<evidence type="ECO:0000256" key="2">
    <source>
        <dbReference type="ARBA" id="ARBA00023015"/>
    </source>
</evidence>
<comment type="similarity">
    <text evidence="1">Belongs to the LysR transcriptional regulatory family.</text>
</comment>
<dbReference type="SUPFAM" id="SSF53850">
    <property type="entry name" value="Periplasmic binding protein-like II"/>
    <property type="match status" value="1"/>
</dbReference>
<accession>A0A285UZ00</accession>
<evidence type="ECO:0000256" key="3">
    <source>
        <dbReference type="ARBA" id="ARBA00023125"/>
    </source>
</evidence>
<dbReference type="PRINTS" id="PR00039">
    <property type="entry name" value="HTHLYSR"/>
</dbReference>
<dbReference type="GO" id="GO:0006351">
    <property type="term" value="P:DNA-templated transcription"/>
    <property type="evidence" value="ECO:0007669"/>
    <property type="project" value="TreeGrafter"/>
</dbReference>
<dbReference type="InterPro" id="IPR036390">
    <property type="entry name" value="WH_DNA-bd_sf"/>
</dbReference>
<evidence type="ECO:0000256" key="1">
    <source>
        <dbReference type="ARBA" id="ARBA00009437"/>
    </source>
</evidence>
<dbReference type="PROSITE" id="PS50931">
    <property type="entry name" value="HTH_LYSR"/>
    <property type="match status" value="1"/>
</dbReference>
<dbReference type="Gene3D" id="3.40.190.10">
    <property type="entry name" value="Periplasmic binding protein-like II"/>
    <property type="match status" value="2"/>
</dbReference>
<dbReference type="InterPro" id="IPR036388">
    <property type="entry name" value="WH-like_DNA-bd_sf"/>
</dbReference>
<dbReference type="InterPro" id="IPR005119">
    <property type="entry name" value="LysR_subst-bd"/>
</dbReference>
<sequence length="301" mass="32852">MRGLPPLKALRAFEACIRLGTFTAAARELNVGQPAISHQIQTLENDLGLTLFERNGGVTKPTAEALAYHARIASALTDIAMATRSLRERAKGPSLTLGTYPGLAMFWLMPKLANLRSSDSELSVRVVTAERDEHISLDSVDCAILFGDGRWNGMEARMLIPEVVVPVAAPSVATKLAFLSREDIFAQGPLIHLDDPERRWFNWDDWKLRRAPKASRGANGIEVSNHGIAIHEALMGHGVALGWRGVIDDLVSNGLLVELDQEPLISERGYYLVAPEDFINSRLAAELLTAISARVSPTSAQ</sequence>
<dbReference type="Gene3D" id="1.10.10.10">
    <property type="entry name" value="Winged helix-like DNA-binding domain superfamily/Winged helix DNA-binding domain"/>
    <property type="match status" value="1"/>
</dbReference>
<protein>
    <submittedName>
        <fullName evidence="6">LysR family transcriptional regulator</fullName>
    </submittedName>
</protein>
<dbReference type="Pfam" id="PF03466">
    <property type="entry name" value="LysR_substrate"/>
    <property type="match status" value="1"/>
</dbReference>
<proteinExistence type="inferred from homology"/>
<name>A0A285UZ00_9HYPH</name>
<dbReference type="SUPFAM" id="SSF46785">
    <property type="entry name" value="Winged helix' DNA-binding domain"/>
    <property type="match status" value="1"/>
</dbReference>
<dbReference type="RefSeq" id="WP_097142705.1">
    <property type="nucleotide sequence ID" value="NZ_OBQD01000023.1"/>
</dbReference>
<gene>
    <name evidence="6" type="ORF">SAMN05892877_12338</name>
</gene>